<comment type="caution">
    <text evidence="1">The sequence shown here is derived from an EMBL/GenBank/DDBJ whole genome shotgun (WGS) entry which is preliminary data.</text>
</comment>
<protein>
    <submittedName>
        <fullName evidence="1">Uncharacterized protein</fullName>
    </submittedName>
</protein>
<evidence type="ECO:0000313" key="1">
    <source>
        <dbReference type="EMBL" id="KAK3385494.1"/>
    </source>
</evidence>
<keyword evidence="2" id="KW-1185">Reference proteome</keyword>
<dbReference type="Proteomes" id="UP001285441">
    <property type="component" value="Unassembled WGS sequence"/>
</dbReference>
<dbReference type="EMBL" id="JAULSW010000004">
    <property type="protein sequence ID" value="KAK3385494.1"/>
    <property type="molecule type" value="Genomic_DNA"/>
</dbReference>
<sequence>MVALSNSFSKDGLFYDEVRIGGPNGAFAFPKWLPFKPPPASATFPQGPKTTGLTSRATAYAQFISAIIGKPLAQVNIGWSVELDTLPLKQLINPSNLDKGYTFHVKLGDKEREYDGLIGYFDGFPTTNATWQDALNNLIAFLHAGPVTVTSNVQDYNPNAELTADNAKERPAFNPYVDPAPPPTVDGPYTALEGFLMLRRPVMNADPGGRWEEVAKTAIIKSLILVLSSTDLSTLPASGTTTSLTTILAPFRSAGISARSTPAACLSDRLCSTALSLAQLKAAATRL</sequence>
<proteinExistence type="predicted"/>
<dbReference type="AlphaFoldDB" id="A0AAE0TZW9"/>
<accession>A0AAE0TZW9</accession>
<name>A0AAE0TZW9_9PEZI</name>
<evidence type="ECO:0000313" key="2">
    <source>
        <dbReference type="Proteomes" id="UP001285441"/>
    </source>
</evidence>
<gene>
    <name evidence="1" type="ORF">B0H63DRAFT_449538</name>
</gene>
<organism evidence="1 2">
    <name type="scientific">Podospora didyma</name>
    <dbReference type="NCBI Taxonomy" id="330526"/>
    <lineage>
        <taxon>Eukaryota</taxon>
        <taxon>Fungi</taxon>
        <taxon>Dikarya</taxon>
        <taxon>Ascomycota</taxon>
        <taxon>Pezizomycotina</taxon>
        <taxon>Sordariomycetes</taxon>
        <taxon>Sordariomycetidae</taxon>
        <taxon>Sordariales</taxon>
        <taxon>Podosporaceae</taxon>
        <taxon>Podospora</taxon>
    </lineage>
</organism>
<reference evidence="1" key="2">
    <citation type="submission" date="2023-06" db="EMBL/GenBank/DDBJ databases">
        <authorList>
            <consortium name="Lawrence Berkeley National Laboratory"/>
            <person name="Haridas S."/>
            <person name="Hensen N."/>
            <person name="Bonometti L."/>
            <person name="Westerberg I."/>
            <person name="Brannstrom I.O."/>
            <person name="Guillou S."/>
            <person name="Cros-Aarteil S."/>
            <person name="Calhoun S."/>
            <person name="Kuo A."/>
            <person name="Mondo S."/>
            <person name="Pangilinan J."/>
            <person name="Riley R."/>
            <person name="LaButti K."/>
            <person name="Andreopoulos B."/>
            <person name="Lipzen A."/>
            <person name="Chen C."/>
            <person name="Yanf M."/>
            <person name="Daum C."/>
            <person name="Ng V."/>
            <person name="Clum A."/>
            <person name="Steindorff A."/>
            <person name="Ohm R."/>
            <person name="Martin F."/>
            <person name="Silar P."/>
            <person name="Natvig D."/>
            <person name="Lalanne C."/>
            <person name="Gautier V."/>
            <person name="Ament-velasquez S.L."/>
            <person name="Kruys A."/>
            <person name="Hutchinson M.I."/>
            <person name="Powell A.J."/>
            <person name="Barry K."/>
            <person name="Miller A.N."/>
            <person name="Grigoriev I.V."/>
            <person name="Debuchy R."/>
            <person name="Gladieux P."/>
            <person name="Thoren M.H."/>
            <person name="Johannesson H."/>
        </authorList>
    </citation>
    <scope>NUCLEOTIDE SEQUENCE</scope>
    <source>
        <strain evidence="1">CBS 232.78</strain>
    </source>
</reference>
<reference evidence="1" key="1">
    <citation type="journal article" date="2023" name="Mol. Phylogenet. Evol.">
        <title>Genome-scale phylogeny and comparative genomics of the fungal order Sordariales.</title>
        <authorList>
            <person name="Hensen N."/>
            <person name="Bonometti L."/>
            <person name="Westerberg I."/>
            <person name="Brannstrom I.O."/>
            <person name="Guillou S."/>
            <person name="Cros-Aarteil S."/>
            <person name="Calhoun S."/>
            <person name="Haridas S."/>
            <person name="Kuo A."/>
            <person name="Mondo S."/>
            <person name="Pangilinan J."/>
            <person name="Riley R."/>
            <person name="LaButti K."/>
            <person name="Andreopoulos B."/>
            <person name="Lipzen A."/>
            <person name="Chen C."/>
            <person name="Yan M."/>
            <person name="Daum C."/>
            <person name="Ng V."/>
            <person name="Clum A."/>
            <person name="Steindorff A."/>
            <person name="Ohm R.A."/>
            <person name="Martin F."/>
            <person name="Silar P."/>
            <person name="Natvig D.O."/>
            <person name="Lalanne C."/>
            <person name="Gautier V."/>
            <person name="Ament-Velasquez S.L."/>
            <person name="Kruys A."/>
            <person name="Hutchinson M.I."/>
            <person name="Powell A.J."/>
            <person name="Barry K."/>
            <person name="Miller A.N."/>
            <person name="Grigoriev I.V."/>
            <person name="Debuchy R."/>
            <person name="Gladieux P."/>
            <person name="Hiltunen Thoren M."/>
            <person name="Johannesson H."/>
        </authorList>
    </citation>
    <scope>NUCLEOTIDE SEQUENCE</scope>
    <source>
        <strain evidence="1">CBS 232.78</strain>
    </source>
</reference>